<feature type="compositionally biased region" description="Basic and acidic residues" evidence="1">
    <location>
        <begin position="249"/>
        <end position="262"/>
    </location>
</feature>
<keyword evidence="3" id="KW-1185">Reference proteome</keyword>
<evidence type="ECO:0000313" key="2">
    <source>
        <dbReference type="EMBL" id="EEZ99120.1"/>
    </source>
</evidence>
<evidence type="ECO:0000256" key="1">
    <source>
        <dbReference type="SAM" id="MobiDB-lite"/>
    </source>
</evidence>
<protein>
    <submittedName>
        <fullName evidence="2">Transposon TX1 uncharacterized 82 kDa protein-like Protein</fullName>
    </submittedName>
</protein>
<sequence>MQNPPNDTPQLINQQQSTNSNMTKQTYASISKQTQNQFLPRSHAIVIDTLDDFKLTDYVVAIGTIIGPKFIKSASRISNNRICIYLTSTELVNQLINDKKTIRIEDKEFKIRKLITLAQRLVIGNVCTSIPHCIIENEIAKIGLRAVSSVTTLRARILDDASSHVESFRRQVFVTPPEDNFELPQSIVINFEDTTFRLFLSFEEITCFICKQQGHSTNRCPTNTTANSQSASVPNNETIDDDNEDEEEPRNADLEPQHETPTKPHKNKINQ</sequence>
<evidence type="ECO:0000313" key="3">
    <source>
        <dbReference type="Proteomes" id="UP000007266"/>
    </source>
</evidence>
<feature type="compositionally biased region" description="Acidic residues" evidence="1">
    <location>
        <begin position="238"/>
        <end position="248"/>
    </location>
</feature>
<feature type="region of interest" description="Disordered" evidence="1">
    <location>
        <begin position="215"/>
        <end position="271"/>
    </location>
</feature>
<dbReference type="EMBL" id="KQ971310">
    <property type="protein sequence ID" value="EEZ99120.1"/>
    <property type="molecule type" value="Genomic_DNA"/>
</dbReference>
<dbReference type="SUPFAM" id="SSF57756">
    <property type="entry name" value="Retrovirus zinc finger-like domains"/>
    <property type="match status" value="1"/>
</dbReference>
<feature type="compositionally biased region" description="Polar residues" evidence="1">
    <location>
        <begin position="215"/>
        <end position="234"/>
    </location>
</feature>
<dbReference type="OMA" id="HCIIENE"/>
<accession>D6WC35</accession>
<dbReference type="HOGENOM" id="CLU_060179_0_0_1"/>
<reference evidence="2 3" key="2">
    <citation type="journal article" date="2010" name="Nucleic Acids Res.">
        <title>BeetleBase in 2010: revisions to provide comprehensive genomic information for Tribolium castaneum.</title>
        <authorList>
            <person name="Kim H.S."/>
            <person name="Murphy T."/>
            <person name="Xia J."/>
            <person name="Caragea D."/>
            <person name="Park Y."/>
            <person name="Beeman R.W."/>
            <person name="Lorenzen M.D."/>
            <person name="Butcher S."/>
            <person name="Manak J.R."/>
            <person name="Brown S.J."/>
        </authorList>
    </citation>
    <scope>GENOME REANNOTATION</scope>
    <source>
        <strain evidence="2 3">Georgia GA2</strain>
    </source>
</reference>
<dbReference type="InterPro" id="IPR036875">
    <property type="entry name" value="Znf_CCHC_sf"/>
</dbReference>
<organism evidence="2 3">
    <name type="scientific">Tribolium castaneum</name>
    <name type="common">Red flour beetle</name>
    <dbReference type="NCBI Taxonomy" id="7070"/>
    <lineage>
        <taxon>Eukaryota</taxon>
        <taxon>Metazoa</taxon>
        <taxon>Ecdysozoa</taxon>
        <taxon>Arthropoda</taxon>
        <taxon>Hexapoda</taxon>
        <taxon>Insecta</taxon>
        <taxon>Pterygota</taxon>
        <taxon>Neoptera</taxon>
        <taxon>Endopterygota</taxon>
        <taxon>Coleoptera</taxon>
        <taxon>Polyphaga</taxon>
        <taxon>Cucujiformia</taxon>
        <taxon>Tenebrionidae</taxon>
        <taxon>Tenebrionidae incertae sedis</taxon>
        <taxon>Tribolium</taxon>
    </lineage>
</organism>
<gene>
    <name evidence="2" type="primary">GLEAN_05226</name>
    <name evidence="2" type="ORF">TcasGA2_TC005226</name>
</gene>
<dbReference type="AlphaFoldDB" id="D6WC35"/>
<dbReference type="PhylomeDB" id="D6WC35"/>
<dbReference type="GO" id="GO:0008270">
    <property type="term" value="F:zinc ion binding"/>
    <property type="evidence" value="ECO:0007669"/>
    <property type="project" value="InterPro"/>
</dbReference>
<dbReference type="GO" id="GO:0003676">
    <property type="term" value="F:nucleic acid binding"/>
    <property type="evidence" value="ECO:0007669"/>
    <property type="project" value="InterPro"/>
</dbReference>
<dbReference type="eggNOG" id="ENOG502SSPM">
    <property type="taxonomic scope" value="Eukaryota"/>
</dbReference>
<name>D6WC35_TRICA</name>
<proteinExistence type="predicted"/>
<reference evidence="2 3" key="1">
    <citation type="journal article" date="2008" name="Nature">
        <title>The genome of the model beetle and pest Tribolium castaneum.</title>
        <authorList>
            <consortium name="Tribolium Genome Sequencing Consortium"/>
            <person name="Richards S."/>
            <person name="Gibbs R.A."/>
            <person name="Weinstock G.M."/>
            <person name="Brown S.J."/>
            <person name="Denell R."/>
            <person name="Beeman R.W."/>
            <person name="Gibbs R."/>
            <person name="Beeman R.W."/>
            <person name="Brown S.J."/>
            <person name="Bucher G."/>
            <person name="Friedrich M."/>
            <person name="Grimmelikhuijzen C.J."/>
            <person name="Klingler M."/>
            <person name="Lorenzen M."/>
            <person name="Richards S."/>
            <person name="Roth S."/>
            <person name="Schroder R."/>
            <person name="Tautz D."/>
            <person name="Zdobnov E.M."/>
            <person name="Muzny D."/>
            <person name="Gibbs R.A."/>
            <person name="Weinstock G.M."/>
            <person name="Attaway T."/>
            <person name="Bell S."/>
            <person name="Buhay C.J."/>
            <person name="Chandrabose M.N."/>
            <person name="Chavez D."/>
            <person name="Clerk-Blankenburg K.P."/>
            <person name="Cree A."/>
            <person name="Dao M."/>
            <person name="Davis C."/>
            <person name="Chacko J."/>
            <person name="Dinh H."/>
            <person name="Dugan-Rocha S."/>
            <person name="Fowler G."/>
            <person name="Garner T.T."/>
            <person name="Garnes J."/>
            <person name="Gnirke A."/>
            <person name="Hawes A."/>
            <person name="Hernandez J."/>
            <person name="Hines S."/>
            <person name="Holder M."/>
            <person name="Hume J."/>
            <person name="Jhangiani S.N."/>
            <person name="Joshi V."/>
            <person name="Khan Z.M."/>
            <person name="Jackson L."/>
            <person name="Kovar C."/>
            <person name="Kowis A."/>
            <person name="Lee S."/>
            <person name="Lewis L.R."/>
            <person name="Margolis J."/>
            <person name="Morgan M."/>
            <person name="Nazareth L.V."/>
            <person name="Nguyen N."/>
            <person name="Okwuonu G."/>
            <person name="Parker D."/>
            <person name="Richards S."/>
            <person name="Ruiz S.J."/>
            <person name="Santibanez J."/>
            <person name="Savard J."/>
            <person name="Scherer S.E."/>
            <person name="Schneider B."/>
            <person name="Sodergren E."/>
            <person name="Tautz D."/>
            <person name="Vattahil S."/>
            <person name="Villasana D."/>
            <person name="White C.S."/>
            <person name="Wright R."/>
            <person name="Park Y."/>
            <person name="Beeman R.W."/>
            <person name="Lord J."/>
            <person name="Oppert B."/>
            <person name="Lorenzen M."/>
            <person name="Brown S."/>
            <person name="Wang L."/>
            <person name="Savard J."/>
            <person name="Tautz D."/>
            <person name="Richards S."/>
            <person name="Weinstock G."/>
            <person name="Gibbs R.A."/>
            <person name="Liu Y."/>
            <person name="Worley K."/>
            <person name="Weinstock G."/>
            <person name="Elsik C.G."/>
            <person name="Reese J.T."/>
            <person name="Elhaik E."/>
            <person name="Landan G."/>
            <person name="Graur D."/>
            <person name="Arensburger P."/>
            <person name="Atkinson P."/>
            <person name="Beeman R.W."/>
            <person name="Beidler J."/>
            <person name="Brown S.J."/>
            <person name="Demuth J.P."/>
            <person name="Drury D.W."/>
            <person name="Du Y.Z."/>
            <person name="Fujiwara H."/>
            <person name="Lorenzen M."/>
            <person name="Maselli V."/>
            <person name="Osanai M."/>
            <person name="Park Y."/>
            <person name="Robertson H.M."/>
            <person name="Tu Z."/>
            <person name="Wang J.J."/>
            <person name="Wang S."/>
            <person name="Richards S."/>
            <person name="Song H."/>
            <person name="Zhang L."/>
            <person name="Sodergren E."/>
            <person name="Werner D."/>
            <person name="Stanke M."/>
            <person name="Morgenstern B."/>
            <person name="Solovyev V."/>
            <person name="Kosarev P."/>
            <person name="Brown G."/>
            <person name="Chen H.C."/>
            <person name="Ermolaeva O."/>
            <person name="Hlavina W."/>
            <person name="Kapustin Y."/>
            <person name="Kiryutin B."/>
            <person name="Kitts P."/>
            <person name="Maglott D."/>
            <person name="Pruitt K."/>
            <person name="Sapojnikov V."/>
            <person name="Souvorov A."/>
            <person name="Mackey A.J."/>
            <person name="Waterhouse R.M."/>
            <person name="Wyder S."/>
            <person name="Zdobnov E.M."/>
            <person name="Zdobnov E.M."/>
            <person name="Wyder S."/>
            <person name="Kriventseva E.V."/>
            <person name="Kadowaki T."/>
            <person name="Bork P."/>
            <person name="Aranda M."/>
            <person name="Bao R."/>
            <person name="Beermann A."/>
            <person name="Berns N."/>
            <person name="Bolognesi R."/>
            <person name="Bonneton F."/>
            <person name="Bopp D."/>
            <person name="Brown S.J."/>
            <person name="Bucher G."/>
            <person name="Butts T."/>
            <person name="Chaumot A."/>
            <person name="Denell R.E."/>
            <person name="Ferrier D.E."/>
            <person name="Friedrich M."/>
            <person name="Gordon C.M."/>
            <person name="Jindra M."/>
            <person name="Klingler M."/>
            <person name="Lan Q."/>
            <person name="Lattorff H.M."/>
            <person name="Laudet V."/>
            <person name="von Levetsow C."/>
            <person name="Liu Z."/>
            <person name="Lutz R."/>
            <person name="Lynch J.A."/>
            <person name="da Fonseca R.N."/>
            <person name="Posnien N."/>
            <person name="Reuter R."/>
            <person name="Roth S."/>
            <person name="Savard J."/>
            <person name="Schinko J.B."/>
            <person name="Schmitt C."/>
            <person name="Schoppmeier M."/>
            <person name="Schroder R."/>
            <person name="Shippy T.D."/>
            <person name="Simonnet F."/>
            <person name="Marques-Souza H."/>
            <person name="Tautz D."/>
            <person name="Tomoyasu Y."/>
            <person name="Trauner J."/>
            <person name="Van der Zee M."/>
            <person name="Vervoort M."/>
            <person name="Wittkopp N."/>
            <person name="Wimmer E.A."/>
            <person name="Yang X."/>
            <person name="Jones A.K."/>
            <person name="Sattelle D.B."/>
            <person name="Ebert P.R."/>
            <person name="Nelson D."/>
            <person name="Scott J.G."/>
            <person name="Beeman R.W."/>
            <person name="Muthukrishnan S."/>
            <person name="Kramer K.J."/>
            <person name="Arakane Y."/>
            <person name="Beeman R.W."/>
            <person name="Zhu Q."/>
            <person name="Hogenkamp D."/>
            <person name="Dixit R."/>
            <person name="Oppert B."/>
            <person name="Jiang H."/>
            <person name="Zou Z."/>
            <person name="Marshall J."/>
            <person name="Elpidina E."/>
            <person name="Vinokurov K."/>
            <person name="Oppert C."/>
            <person name="Zou Z."/>
            <person name="Evans J."/>
            <person name="Lu Z."/>
            <person name="Zhao P."/>
            <person name="Sumathipala N."/>
            <person name="Altincicek B."/>
            <person name="Vilcinskas A."/>
            <person name="Williams M."/>
            <person name="Hultmark D."/>
            <person name="Hetru C."/>
            <person name="Jiang H."/>
            <person name="Grimmelikhuijzen C.J."/>
            <person name="Hauser F."/>
            <person name="Cazzamali G."/>
            <person name="Williamson M."/>
            <person name="Park Y."/>
            <person name="Li B."/>
            <person name="Tanaka Y."/>
            <person name="Predel R."/>
            <person name="Neupert S."/>
            <person name="Schachtner J."/>
            <person name="Verleyen P."/>
            <person name="Raible F."/>
            <person name="Bork P."/>
            <person name="Friedrich M."/>
            <person name="Walden K.K."/>
            <person name="Robertson H.M."/>
            <person name="Angeli S."/>
            <person name="Foret S."/>
            <person name="Bucher G."/>
            <person name="Schuetz S."/>
            <person name="Maleszka R."/>
            <person name="Wimmer E.A."/>
            <person name="Beeman R.W."/>
            <person name="Lorenzen M."/>
            <person name="Tomoyasu Y."/>
            <person name="Miller S.C."/>
            <person name="Grossmann D."/>
            <person name="Bucher G."/>
        </authorList>
    </citation>
    <scope>NUCLEOTIDE SEQUENCE [LARGE SCALE GENOMIC DNA]</scope>
    <source>
        <strain evidence="2 3">Georgia GA2</strain>
    </source>
</reference>
<dbReference type="Proteomes" id="UP000007266">
    <property type="component" value="Linkage group 2"/>
</dbReference>